<organism evidence="1 2">
    <name type="scientific">Pseudarthrobacter chlorophenolicus (strain ATCC 700700 / DSM 12829 / CIP 107037 / JCM 12360 / KCTC 9906 / NCIMB 13794 / A6)</name>
    <name type="common">Arthrobacter chlorophenolicus</name>
    <dbReference type="NCBI Taxonomy" id="452863"/>
    <lineage>
        <taxon>Bacteria</taxon>
        <taxon>Bacillati</taxon>
        <taxon>Actinomycetota</taxon>
        <taxon>Actinomycetes</taxon>
        <taxon>Micrococcales</taxon>
        <taxon>Micrococcaceae</taxon>
        <taxon>Pseudarthrobacter</taxon>
    </lineage>
</organism>
<protein>
    <submittedName>
        <fullName evidence="1">Uncharacterized protein</fullName>
    </submittedName>
</protein>
<dbReference type="HOGENOM" id="CLU_2380009_0_0_11"/>
<dbReference type="RefSeq" id="WP_012623287.1">
    <property type="nucleotide sequence ID" value="NC_011879.1"/>
</dbReference>
<dbReference type="AlphaFoldDB" id="B8HIM3"/>
<keyword evidence="2" id="KW-1185">Reference proteome</keyword>
<proteinExistence type="predicted"/>
<keyword evidence="1" id="KW-0614">Plasmid</keyword>
<dbReference type="KEGG" id="ach:Achl_4319"/>
<accession>B8HIM3</accession>
<dbReference type="Proteomes" id="UP000002505">
    <property type="component" value="Plasmid pACHL01"/>
</dbReference>
<sequence>MTATLIAPVGAHALLDIAWDRQAILSEHLGTAPATALDESQKAHIVGKWSKDRAVTEDLLAKARGAADTIPRLEQRLAELDYLTGHTDHLPVQR</sequence>
<evidence type="ECO:0000313" key="1">
    <source>
        <dbReference type="EMBL" id="ACL42270.1"/>
    </source>
</evidence>
<evidence type="ECO:0000313" key="2">
    <source>
        <dbReference type="Proteomes" id="UP000002505"/>
    </source>
</evidence>
<gene>
    <name evidence="1" type="ordered locus">Achl_4319</name>
</gene>
<dbReference type="EMBL" id="CP001342">
    <property type="protein sequence ID" value="ACL42270.1"/>
    <property type="molecule type" value="Genomic_DNA"/>
</dbReference>
<geneLocation type="plasmid" evidence="1 2">
    <name>pACHL01</name>
</geneLocation>
<reference evidence="1" key="1">
    <citation type="submission" date="2009-01" db="EMBL/GenBank/DDBJ databases">
        <title>Complete sequence of plasmid1 of Arthrobacter chlorophenolicus A6.</title>
        <authorList>
            <consortium name="US DOE Joint Genome Institute"/>
            <person name="Lucas S."/>
            <person name="Copeland A."/>
            <person name="Lapidus A."/>
            <person name="Glavina del Rio T."/>
            <person name="Tice H."/>
            <person name="Bruce D."/>
            <person name="Goodwin L."/>
            <person name="Pitluck S."/>
            <person name="Goltsman E."/>
            <person name="Clum A."/>
            <person name="Larimer F."/>
            <person name="Land M."/>
            <person name="Hauser L."/>
            <person name="Kyrpides N."/>
            <person name="Mikhailova N."/>
            <person name="Jansson J."/>
            <person name="Richardson P."/>
        </authorList>
    </citation>
    <scope>NUCLEOTIDE SEQUENCE [LARGE SCALE GENOMIC DNA]</scope>
    <source>
        <strain evidence="1">A6</strain>
        <plasmid evidence="1">pACHL01</plasmid>
    </source>
</reference>
<name>B8HIM3_PSECP</name>